<dbReference type="GO" id="GO:0004803">
    <property type="term" value="F:transposase activity"/>
    <property type="evidence" value="ECO:0007669"/>
    <property type="project" value="InterPro"/>
</dbReference>
<dbReference type="EMBL" id="JACQXR010000066">
    <property type="protein sequence ID" value="MBI4726640.1"/>
    <property type="molecule type" value="Genomic_DNA"/>
</dbReference>
<proteinExistence type="inferred from homology"/>
<dbReference type="InterPro" id="IPR047952">
    <property type="entry name" value="Transpos_IS4"/>
</dbReference>
<keyword evidence="4" id="KW-0233">DNA recombination</keyword>
<keyword evidence="2" id="KW-0815">Transposition</keyword>
<comment type="caution">
    <text evidence="6">The sequence shown here is derived from an EMBL/GenBank/DDBJ whole genome shotgun (WGS) entry which is preliminary data.</text>
</comment>
<feature type="domain" description="Transposase IS4-like" evidence="5">
    <location>
        <begin position="5"/>
        <end position="148"/>
    </location>
</feature>
<dbReference type="AlphaFoldDB" id="A0A933I8L5"/>
<comment type="similarity">
    <text evidence="1">Belongs to the transposase 11 family.</text>
</comment>
<sequence>MDLQELVYAFDSTTIDLCASLFPWAHFKKTKSAVKLHTLLDLHGNIPVFISITKGNVHDVTVLDGLPVEPGAYYMIDRGYLDFSRLYKIHRSQAFFVIPAKSNTRLRRLYSSPVDKKSGILSDQVVVCANYQASQDYPEKLRRIRYYDEEQNLGIKGFYGTSDNAVRSQIWIAVSIYVLVAIVKKRLNLRASLYSILQVLSISLFEKEPILQAFSEIDSQSQDLHFSNQLVLFD</sequence>
<dbReference type="Proteomes" id="UP000736328">
    <property type="component" value="Unassembled WGS sequence"/>
</dbReference>
<evidence type="ECO:0000256" key="2">
    <source>
        <dbReference type="ARBA" id="ARBA00022578"/>
    </source>
</evidence>
<evidence type="ECO:0000313" key="6">
    <source>
        <dbReference type="EMBL" id="MBI4726640.1"/>
    </source>
</evidence>
<dbReference type="InterPro" id="IPR002559">
    <property type="entry name" value="Transposase_11"/>
</dbReference>
<dbReference type="PANTHER" id="PTHR33258">
    <property type="entry name" value="TRANSPOSASE INSL FOR INSERTION SEQUENCE ELEMENT IS186A-RELATED"/>
    <property type="match status" value="1"/>
</dbReference>
<dbReference type="SUPFAM" id="SSF53098">
    <property type="entry name" value="Ribonuclease H-like"/>
    <property type="match status" value="1"/>
</dbReference>
<evidence type="ECO:0000259" key="5">
    <source>
        <dbReference type="Pfam" id="PF01609"/>
    </source>
</evidence>
<protein>
    <submittedName>
        <fullName evidence="6">IS4 family transposase</fullName>
    </submittedName>
</protein>
<dbReference type="NCBIfam" id="NF033592">
    <property type="entry name" value="transpos_IS4_1"/>
    <property type="match status" value="1"/>
</dbReference>
<organism evidence="6 7">
    <name type="scientific">candidate division TA06 bacterium</name>
    <dbReference type="NCBI Taxonomy" id="2250710"/>
    <lineage>
        <taxon>Bacteria</taxon>
        <taxon>Bacteria division TA06</taxon>
    </lineage>
</organism>
<dbReference type="InterPro" id="IPR012337">
    <property type="entry name" value="RNaseH-like_sf"/>
</dbReference>
<evidence type="ECO:0000256" key="1">
    <source>
        <dbReference type="ARBA" id="ARBA00010075"/>
    </source>
</evidence>
<keyword evidence="3" id="KW-0238">DNA-binding</keyword>
<reference evidence="6" key="1">
    <citation type="submission" date="2020-07" db="EMBL/GenBank/DDBJ databases">
        <title>Huge and variable diversity of episymbiotic CPR bacteria and DPANN archaea in groundwater ecosystems.</title>
        <authorList>
            <person name="He C.Y."/>
            <person name="Keren R."/>
            <person name="Whittaker M."/>
            <person name="Farag I.F."/>
            <person name="Doudna J."/>
            <person name="Cate J.H.D."/>
            <person name="Banfield J.F."/>
        </authorList>
    </citation>
    <scope>NUCLEOTIDE SEQUENCE</scope>
    <source>
        <strain evidence="6">NC_groundwater_1520_Pr4_B-0.1um_53_5</strain>
    </source>
</reference>
<accession>A0A933I8L5</accession>
<dbReference type="GO" id="GO:0006313">
    <property type="term" value="P:DNA transposition"/>
    <property type="evidence" value="ECO:0007669"/>
    <property type="project" value="InterPro"/>
</dbReference>
<evidence type="ECO:0000313" key="7">
    <source>
        <dbReference type="Proteomes" id="UP000736328"/>
    </source>
</evidence>
<dbReference type="Pfam" id="PF01609">
    <property type="entry name" value="DDE_Tnp_1"/>
    <property type="match status" value="1"/>
</dbReference>
<gene>
    <name evidence="6" type="ORF">HY768_05375</name>
</gene>
<name>A0A933I8L5_UNCT6</name>
<evidence type="ECO:0000256" key="3">
    <source>
        <dbReference type="ARBA" id="ARBA00023125"/>
    </source>
</evidence>
<dbReference type="GO" id="GO:0003677">
    <property type="term" value="F:DNA binding"/>
    <property type="evidence" value="ECO:0007669"/>
    <property type="project" value="UniProtKB-KW"/>
</dbReference>
<evidence type="ECO:0000256" key="4">
    <source>
        <dbReference type="ARBA" id="ARBA00023172"/>
    </source>
</evidence>
<dbReference type="PANTHER" id="PTHR33258:SF1">
    <property type="entry name" value="TRANSPOSASE INSL FOR INSERTION SEQUENCE ELEMENT IS186A-RELATED"/>
    <property type="match status" value="1"/>
</dbReference>